<evidence type="ECO:0000313" key="2">
    <source>
        <dbReference type="Proteomes" id="UP000014073"/>
    </source>
</evidence>
<accession>S0F4V0</accession>
<organism evidence="1 2">
    <name type="scientific">Phocaeicola coprophilus DSM 18228 = JCM 13818</name>
    <dbReference type="NCBI Taxonomy" id="547042"/>
    <lineage>
        <taxon>Bacteria</taxon>
        <taxon>Pseudomonadati</taxon>
        <taxon>Bacteroidota</taxon>
        <taxon>Bacteroidia</taxon>
        <taxon>Bacteroidales</taxon>
        <taxon>Bacteroidaceae</taxon>
        <taxon>Phocaeicola</taxon>
    </lineage>
</organism>
<dbReference type="AlphaFoldDB" id="S0F4V0"/>
<proteinExistence type="predicted"/>
<sequence length="90" mass="10622">MGKSEKNNYRLLLKSGSVIFEITESEKSDTDFAYNLSLYDLHECFASYNVKLSYDPEQIFSLLEKLRKAIYQNQKVLEEKKIRSLYNDLL</sequence>
<dbReference type="RefSeq" id="WP_008140856.1">
    <property type="nucleotide sequence ID" value="NZ_EQ973632.1"/>
</dbReference>
<keyword evidence="2" id="KW-1185">Reference proteome</keyword>
<dbReference type="STRING" id="547042.BACCOPRO_00721"/>
<gene>
    <name evidence="1" type="ORF">BACCOPRO_00721</name>
</gene>
<protein>
    <submittedName>
        <fullName evidence="1">Uncharacterized protein</fullName>
    </submittedName>
</protein>
<dbReference type="Proteomes" id="UP000014073">
    <property type="component" value="Unassembled WGS sequence"/>
</dbReference>
<dbReference type="EMBL" id="ACBW01000052">
    <property type="protein sequence ID" value="EEF75238.1"/>
    <property type="molecule type" value="Genomic_DNA"/>
</dbReference>
<comment type="caution">
    <text evidence="1">The sequence shown here is derived from an EMBL/GenBank/DDBJ whole genome shotgun (WGS) entry which is preliminary data.</text>
</comment>
<evidence type="ECO:0000313" key="1">
    <source>
        <dbReference type="EMBL" id="EEF75238.1"/>
    </source>
</evidence>
<name>S0F4V0_9BACT</name>
<dbReference type="HOGENOM" id="CLU_2434676_0_0_10"/>
<dbReference type="GeneID" id="78404783"/>
<reference evidence="1 2" key="1">
    <citation type="submission" date="2008-12" db="EMBL/GenBank/DDBJ databases">
        <authorList>
            <person name="Fulton L."/>
            <person name="Clifton S."/>
            <person name="Fulton B."/>
            <person name="Xu J."/>
            <person name="Minx P."/>
            <person name="Pepin K.H."/>
            <person name="Johnson M."/>
            <person name="Bhonagiri V."/>
            <person name="Nash W.E."/>
            <person name="Mardis E.R."/>
            <person name="Wilson R.K."/>
        </authorList>
    </citation>
    <scope>NUCLEOTIDE SEQUENCE [LARGE SCALE GENOMIC DNA]</scope>
    <source>
        <strain evidence="1 2">DSM 18228</strain>
    </source>
</reference>